<feature type="domain" description="HTH lacI-type" evidence="1">
    <location>
        <begin position="5"/>
        <end position="32"/>
    </location>
</feature>
<dbReference type="eggNOG" id="ENOG5030BKD">
    <property type="taxonomic scope" value="Bacteria"/>
</dbReference>
<dbReference type="RefSeq" id="WP_007123071.1">
    <property type="nucleotide sequence ID" value="NZ_AZDK01000036.1"/>
</dbReference>
<dbReference type="Proteomes" id="UP000003675">
    <property type="component" value="Unassembled WGS sequence"/>
</dbReference>
<dbReference type="GO" id="GO:0003677">
    <property type="term" value="F:DNA binding"/>
    <property type="evidence" value="ECO:0007669"/>
    <property type="project" value="InterPro"/>
</dbReference>
<dbReference type="PROSITE" id="PS50932">
    <property type="entry name" value="HTH_LACI_2"/>
    <property type="match status" value="1"/>
</dbReference>
<dbReference type="CDD" id="cd01392">
    <property type="entry name" value="HTH_LacI"/>
    <property type="match status" value="1"/>
</dbReference>
<dbReference type="InterPro" id="IPR000843">
    <property type="entry name" value="HTH_LacI"/>
</dbReference>
<dbReference type="EMBL" id="ACLL01000042">
    <property type="protein sequence ID" value="EEW53315.1"/>
    <property type="molecule type" value="Genomic_DNA"/>
</dbReference>
<reference evidence="3 4" key="1">
    <citation type="submission" date="2009-09" db="EMBL/GenBank/DDBJ databases">
        <authorList>
            <person name="Qin X."/>
            <person name="Bachman B."/>
            <person name="Battles P."/>
            <person name="Bell A."/>
            <person name="Bess C."/>
            <person name="Bickham C."/>
            <person name="Chaboub L."/>
            <person name="Chen D."/>
            <person name="Coyle M."/>
            <person name="Deiros D.R."/>
            <person name="Dinh H."/>
            <person name="Forbes L."/>
            <person name="Fowler G."/>
            <person name="Francisco L."/>
            <person name="Fu Q."/>
            <person name="Gubbala S."/>
            <person name="Hale W."/>
            <person name="Han Y."/>
            <person name="Hemphill L."/>
            <person name="Highlander S.K."/>
            <person name="Hirani K."/>
            <person name="Hogues M."/>
            <person name="Jackson L."/>
            <person name="Jakkamsetti A."/>
            <person name="Javaid M."/>
            <person name="Jiang H."/>
            <person name="Korchina V."/>
            <person name="Kovar C."/>
            <person name="Lara F."/>
            <person name="Lee S."/>
            <person name="Mata R."/>
            <person name="Mathew T."/>
            <person name="Moen C."/>
            <person name="Morales K."/>
            <person name="Munidasa M."/>
            <person name="Nazareth L."/>
            <person name="Ngo R."/>
            <person name="Nguyen L."/>
            <person name="Okwuonu G."/>
            <person name="Ongeri F."/>
            <person name="Patil S."/>
            <person name="Petrosino J."/>
            <person name="Pham C."/>
            <person name="Pham P."/>
            <person name="Pu L.-L."/>
            <person name="Puazo M."/>
            <person name="Raj R."/>
            <person name="Reid J."/>
            <person name="Rouhana J."/>
            <person name="Saada N."/>
            <person name="Shang Y."/>
            <person name="Simmons D."/>
            <person name="Thornton R."/>
            <person name="Warren J."/>
            <person name="Weissenberger G."/>
            <person name="Zhang J."/>
            <person name="Zhang L."/>
            <person name="Zhou C."/>
            <person name="Zhu D."/>
            <person name="Muzny D."/>
            <person name="Worley K."/>
            <person name="Gibbs R."/>
        </authorList>
    </citation>
    <scope>NUCLEOTIDE SEQUENCE [LARGE SCALE GENOMIC DNA]</scope>
    <source>
        <strain evidence="3 4">DSM 16041</strain>
    </source>
</reference>
<dbReference type="AlphaFoldDB" id="C8P880"/>
<organism evidence="3 4">
    <name type="scientific">Limosilactobacillus antri DSM 16041</name>
    <dbReference type="NCBI Taxonomy" id="525309"/>
    <lineage>
        <taxon>Bacteria</taxon>
        <taxon>Bacillati</taxon>
        <taxon>Bacillota</taxon>
        <taxon>Bacilli</taxon>
        <taxon>Lactobacillales</taxon>
        <taxon>Lactobacillaceae</taxon>
        <taxon>Limosilactobacillus</taxon>
    </lineage>
</organism>
<evidence type="ECO:0000313" key="3">
    <source>
        <dbReference type="EMBL" id="EEW53315.1"/>
    </source>
</evidence>
<accession>C8P880</accession>
<dbReference type="PRINTS" id="PR00036">
    <property type="entry name" value="HTHLACI"/>
</dbReference>
<gene>
    <name evidence="3" type="ORF">HMPREF0494_1524</name>
</gene>
<dbReference type="SUPFAM" id="SSF47413">
    <property type="entry name" value="lambda repressor-like DNA-binding domains"/>
    <property type="match status" value="1"/>
</dbReference>
<dbReference type="Gene3D" id="1.10.260.40">
    <property type="entry name" value="lambda repressor-like DNA-binding domains"/>
    <property type="match status" value="1"/>
</dbReference>
<dbReference type="GO" id="GO:0006355">
    <property type="term" value="P:regulation of DNA-templated transcription"/>
    <property type="evidence" value="ECO:0007669"/>
    <property type="project" value="InterPro"/>
</dbReference>
<proteinExistence type="predicted"/>
<feature type="domain" description="HTH cro/C1-type" evidence="2">
    <location>
        <begin position="6"/>
        <end position="43"/>
    </location>
</feature>
<dbReference type="InterPro" id="IPR001387">
    <property type="entry name" value="Cro/C1-type_HTH"/>
</dbReference>
<dbReference type="HOGENOM" id="CLU_3169321_0_0_9"/>
<comment type="caution">
    <text evidence="3">The sequence shown here is derived from an EMBL/GenBank/DDBJ whole genome shotgun (WGS) entry which is preliminary data.</text>
</comment>
<evidence type="ECO:0000259" key="2">
    <source>
        <dbReference type="PROSITE" id="PS50943"/>
    </source>
</evidence>
<dbReference type="STRING" id="525309.HMPREF0494_1524"/>
<sequence length="47" mass="4958">MSQHVTIDDVAKAAGVSVTTVSRIINGHYSASGTMLLPVETVFRPSI</sequence>
<name>C8P880_9LACO</name>
<dbReference type="PROSITE" id="PS50943">
    <property type="entry name" value="HTH_CROC1"/>
    <property type="match status" value="1"/>
</dbReference>
<dbReference type="PROSITE" id="PS00356">
    <property type="entry name" value="HTH_LACI_1"/>
    <property type="match status" value="1"/>
</dbReference>
<protein>
    <submittedName>
        <fullName evidence="3">Transcriptional regulator, LacI family</fullName>
    </submittedName>
</protein>
<dbReference type="Pfam" id="PF00356">
    <property type="entry name" value="LacI"/>
    <property type="match status" value="1"/>
</dbReference>
<evidence type="ECO:0000313" key="4">
    <source>
        <dbReference type="Proteomes" id="UP000003675"/>
    </source>
</evidence>
<evidence type="ECO:0000259" key="1">
    <source>
        <dbReference type="PROSITE" id="PS50932"/>
    </source>
</evidence>
<dbReference type="InterPro" id="IPR010982">
    <property type="entry name" value="Lambda_DNA-bd_dom_sf"/>
</dbReference>
<dbReference type="SMART" id="SM00354">
    <property type="entry name" value="HTH_LACI"/>
    <property type="match status" value="1"/>
</dbReference>